<evidence type="ECO:0000259" key="3">
    <source>
        <dbReference type="PROSITE" id="PS50883"/>
    </source>
</evidence>
<feature type="transmembrane region" description="Helical" evidence="2">
    <location>
        <begin position="152"/>
        <end position="170"/>
    </location>
</feature>
<keyword evidence="5" id="KW-1185">Reference proteome</keyword>
<gene>
    <name evidence="4" type="ORF">EDC03_2140</name>
</gene>
<dbReference type="Gene3D" id="3.20.20.450">
    <property type="entry name" value="EAL domain"/>
    <property type="match status" value="1"/>
</dbReference>
<dbReference type="Gene3D" id="3.30.70.270">
    <property type="match status" value="1"/>
</dbReference>
<dbReference type="InterPro" id="IPR050706">
    <property type="entry name" value="Cyclic-di-GMP_PDE-like"/>
</dbReference>
<feature type="transmembrane region" description="Helical" evidence="2">
    <location>
        <begin position="283"/>
        <end position="304"/>
    </location>
</feature>
<feature type="transmembrane region" description="Helical" evidence="2">
    <location>
        <begin position="122"/>
        <end position="146"/>
    </location>
</feature>
<name>A0A3N1HK05_9ACTN</name>
<dbReference type="InterPro" id="IPR035919">
    <property type="entry name" value="EAL_sf"/>
</dbReference>
<dbReference type="InterPro" id="IPR000160">
    <property type="entry name" value="GGDEF_dom"/>
</dbReference>
<feature type="transmembrane region" description="Helical" evidence="2">
    <location>
        <begin position="70"/>
        <end position="90"/>
    </location>
</feature>
<feature type="region of interest" description="Disordered" evidence="1">
    <location>
        <begin position="437"/>
        <end position="459"/>
    </location>
</feature>
<dbReference type="SUPFAM" id="SSF141868">
    <property type="entry name" value="EAL domain-like"/>
    <property type="match status" value="1"/>
</dbReference>
<feature type="transmembrane region" description="Helical" evidence="2">
    <location>
        <begin position="42"/>
        <end position="63"/>
    </location>
</feature>
<proteinExistence type="predicted"/>
<dbReference type="InterPro" id="IPR001633">
    <property type="entry name" value="EAL_dom"/>
</dbReference>
<dbReference type="Pfam" id="PF00563">
    <property type="entry name" value="EAL"/>
    <property type="match status" value="1"/>
</dbReference>
<evidence type="ECO:0000256" key="1">
    <source>
        <dbReference type="SAM" id="MobiDB-lite"/>
    </source>
</evidence>
<feature type="domain" description="EAL" evidence="3">
    <location>
        <begin position="500"/>
        <end position="754"/>
    </location>
</feature>
<dbReference type="InterPro" id="IPR029787">
    <property type="entry name" value="Nucleotide_cyclase"/>
</dbReference>
<dbReference type="GO" id="GO:0071111">
    <property type="term" value="F:cyclic-guanylate-specific phosphodiesterase activity"/>
    <property type="evidence" value="ECO:0007669"/>
    <property type="project" value="InterPro"/>
</dbReference>
<evidence type="ECO:0000256" key="2">
    <source>
        <dbReference type="SAM" id="Phobius"/>
    </source>
</evidence>
<feature type="transmembrane region" description="Helical" evidence="2">
    <location>
        <begin position="96"/>
        <end position="115"/>
    </location>
</feature>
<dbReference type="PROSITE" id="PS50883">
    <property type="entry name" value="EAL"/>
    <property type="match status" value="1"/>
</dbReference>
<evidence type="ECO:0000313" key="4">
    <source>
        <dbReference type="EMBL" id="ROP42853.1"/>
    </source>
</evidence>
<protein>
    <submittedName>
        <fullName evidence="4">EAL domain-containing protein (Putative c-di-GMP-specific phosphodiesterase class I)</fullName>
    </submittedName>
</protein>
<dbReference type="InterPro" id="IPR043128">
    <property type="entry name" value="Rev_trsase/Diguanyl_cyclase"/>
</dbReference>
<dbReference type="PANTHER" id="PTHR33121:SF70">
    <property type="entry name" value="SIGNALING PROTEIN YKOW"/>
    <property type="match status" value="1"/>
</dbReference>
<sequence>MGRGRGTGRAGTRGPTSATSALVLGAAATAAAVLVPPPYRGLVVLAVLLVAGPLVALAVHRLAPGRRRQWLLVAAAGTALAVAWAATLAGLPAVAVPAHGLVYVCLGVSAHLAMAHERRRRWVLAVDVLAVACVGAAAALWAGSVLPAPPPWWSSLLLAGDLALLAYLVALLHSRARVTFSVAALGTALLALVTHHAGAWLLGGAPVRTGTALDAALVVTAVLAVAAAWHPSMRVFGDVVSPLLAPRRQVLVVVPAVLALPAAMLLATLGLVPPPGTAVRPVVAAAALLAVALMATSSSLSALLDRRVLETDPLTRVGNRRALERVLAAQIHQGSAPVRLVVVELEEVDVLARRQGRQAADELLVRRVRALVEGLPDAVVCRTGPQTVAVVVPTRSRRRRDGTPLGVVAEVRALLPATPEDGGDLLTPATAVLTVPARGEVGGGDDGPDGPDGRGAAPGLTTGRIVDALLRHAELSLLVAHDRGVPVEADVTRDGAYERARRLDLDLAAALAGGEEIVVHYQPLVEPCSGAVRSLEALVRWRHPDLGSVPPDDFLEAAALQGRSRELDDLTRRRALADFRGWDDAGVGPDHVAVNLSAESLQADDLVERVLDDLATAGVDPHRLVLEVVEQERLRDLAGVAARLRRLVDVGVGVAVDDFGVGHAALQYLLLLPVGTVKVDRSLVAQVGTPRGRALLGAVVGMATSLGATAVAEGVESRAQQEAVAALGFGLAQGFACGRPAPAEATTALLTAHARGAAAPGATR</sequence>
<keyword evidence="2" id="KW-0812">Transmembrane</keyword>
<feature type="transmembrane region" description="Helical" evidence="2">
    <location>
        <begin position="250"/>
        <end position="271"/>
    </location>
</feature>
<keyword evidence="2" id="KW-1133">Transmembrane helix</keyword>
<dbReference type="Proteomes" id="UP000276232">
    <property type="component" value="Unassembled WGS sequence"/>
</dbReference>
<dbReference type="CDD" id="cd01948">
    <property type="entry name" value="EAL"/>
    <property type="match status" value="1"/>
</dbReference>
<dbReference type="SMART" id="SM00052">
    <property type="entry name" value="EAL"/>
    <property type="match status" value="1"/>
</dbReference>
<evidence type="ECO:0000313" key="5">
    <source>
        <dbReference type="Proteomes" id="UP000276232"/>
    </source>
</evidence>
<accession>A0A3N1HK05</accession>
<comment type="caution">
    <text evidence="4">The sequence shown here is derived from an EMBL/GenBank/DDBJ whole genome shotgun (WGS) entry which is preliminary data.</text>
</comment>
<dbReference type="AlphaFoldDB" id="A0A3N1HK05"/>
<dbReference type="EMBL" id="RJKN01000005">
    <property type="protein sequence ID" value="ROP42853.1"/>
    <property type="molecule type" value="Genomic_DNA"/>
</dbReference>
<dbReference type="SUPFAM" id="SSF55073">
    <property type="entry name" value="Nucleotide cyclase"/>
    <property type="match status" value="1"/>
</dbReference>
<organism evidence="4 5">
    <name type="scientific">Pseudokineococcus lusitanus</name>
    <dbReference type="NCBI Taxonomy" id="763993"/>
    <lineage>
        <taxon>Bacteria</taxon>
        <taxon>Bacillati</taxon>
        <taxon>Actinomycetota</taxon>
        <taxon>Actinomycetes</taxon>
        <taxon>Kineosporiales</taxon>
        <taxon>Kineosporiaceae</taxon>
        <taxon>Pseudokineococcus</taxon>
    </lineage>
</organism>
<dbReference type="SMART" id="SM00267">
    <property type="entry name" value="GGDEF"/>
    <property type="match status" value="1"/>
</dbReference>
<feature type="transmembrane region" description="Helical" evidence="2">
    <location>
        <begin position="182"/>
        <end position="203"/>
    </location>
</feature>
<reference evidence="4 5" key="1">
    <citation type="journal article" date="2015" name="Stand. Genomic Sci.">
        <title>Genomic Encyclopedia of Bacterial and Archaeal Type Strains, Phase III: the genomes of soil and plant-associated and newly described type strains.</title>
        <authorList>
            <person name="Whitman W.B."/>
            <person name="Woyke T."/>
            <person name="Klenk H.P."/>
            <person name="Zhou Y."/>
            <person name="Lilburn T.G."/>
            <person name="Beck B.J."/>
            <person name="De Vos P."/>
            <person name="Vandamme P."/>
            <person name="Eisen J.A."/>
            <person name="Garrity G."/>
            <person name="Hugenholtz P."/>
            <person name="Kyrpides N.C."/>
        </authorList>
    </citation>
    <scope>NUCLEOTIDE SEQUENCE [LARGE SCALE GENOMIC DNA]</scope>
    <source>
        <strain evidence="4 5">CECT 7306</strain>
    </source>
</reference>
<feature type="transmembrane region" description="Helical" evidence="2">
    <location>
        <begin position="209"/>
        <end position="229"/>
    </location>
</feature>
<keyword evidence="2" id="KW-0472">Membrane</keyword>
<dbReference type="InParanoid" id="A0A3N1HK05"/>
<dbReference type="OrthoDB" id="23692at2"/>
<dbReference type="Pfam" id="PF00990">
    <property type="entry name" value="GGDEF"/>
    <property type="match status" value="1"/>
</dbReference>
<dbReference type="PANTHER" id="PTHR33121">
    <property type="entry name" value="CYCLIC DI-GMP PHOSPHODIESTERASE PDEF"/>
    <property type="match status" value="1"/>
</dbReference>
<dbReference type="RefSeq" id="WP_123380235.1">
    <property type="nucleotide sequence ID" value="NZ_RJKN01000005.1"/>
</dbReference>